<dbReference type="PANTHER" id="PTHR42853:SF1">
    <property type="entry name" value="ACETYL-COA CARBOXYTRANSFERASE"/>
    <property type="match status" value="1"/>
</dbReference>
<sequence length="70" mass="8245">MVDDTGLDFSDQIEALENKYQHALKDLYARLTIARHPNRPTILVNVLNITEKVCKYYREMGGTPWRPRRL</sequence>
<accession>A0AAD9TTS5</accession>
<proteinExistence type="predicted"/>
<protein>
    <submittedName>
        <fullName evidence="1">Uncharacterized protein</fullName>
    </submittedName>
</protein>
<dbReference type="Proteomes" id="UP001280121">
    <property type="component" value="Unassembled WGS sequence"/>
</dbReference>
<dbReference type="PANTHER" id="PTHR42853">
    <property type="entry name" value="ACETYL-COENZYME A CARBOXYLASE CARBOXYL TRANSFERASE SUBUNIT ALPHA"/>
    <property type="match status" value="1"/>
</dbReference>
<dbReference type="GO" id="GO:0009317">
    <property type="term" value="C:acetyl-CoA carboxylase complex"/>
    <property type="evidence" value="ECO:0007669"/>
    <property type="project" value="InterPro"/>
</dbReference>
<dbReference type="AlphaFoldDB" id="A0AAD9TTS5"/>
<keyword evidence="2" id="KW-1185">Reference proteome</keyword>
<evidence type="ECO:0000313" key="2">
    <source>
        <dbReference type="Proteomes" id="UP001280121"/>
    </source>
</evidence>
<dbReference type="GO" id="GO:0016743">
    <property type="term" value="F:carboxyl- or carbamoyltransferase activity"/>
    <property type="evidence" value="ECO:0007669"/>
    <property type="project" value="InterPro"/>
</dbReference>
<reference evidence="1" key="1">
    <citation type="journal article" date="2023" name="Plant J.">
        <title>Genome sequences and population genomics provide insights into the demographic history, inbreeding, and mutation load of two 'living fossil' tree species of Dipteronia.</title>
        <authorList>
            <person name="Feng Y."/>
            <person name="Comes H.P."/>
            <person name="Chen J."/>
            <person name="Zhu S."/>
            <person name="Lu R."/>
            <person name="Zhang X."/>
            <person name="Li P."/>
            <person name="Qiu J."/>
            <person name="Olsen K.M."/>
            <person name="Qiu Y."/>
        </authorList>
    </citation>
    <scope>NUCLEOTIDE SEQUENCE</scope>
    <source>
        <strain evidence="1">KIB01</strain>
    </source>
</reference>
<dbReference type="InterPro" id="IPR001095">
    <property type="entry name" value="Acetyl_CoA_COase_a_su"/>
</dbReference>
<gene>
    <name evidence="1" type="ORF">Ddye_023849</name>
</gene>
<name>A0AAD9TTS5_9ROSI</name>
<evidence type="ECO:0000313" key="1">
    <source>
        <dbReference type="EMBL" id="KAK2642086.1"/>
    </source>
</evidence>
<dbReference type="GO" id="GO:0003989">
    <property type="term" value="F:acetyl-CoA carboxylase activity"/>
    <property type="evidence" value="ECO:0007669"/>
    <property type="project" value="InterPro"/>
</dbReference>
<comment type="caution">
    <text evidence="1">The sequence shown here is derived from an EMBL/GenBank/DDBJ whole genome shotgun (WGS) entry which is preliminary data.</text>
</comment>
<dbReference type="Pfam" id="PF03255">
    <property type="entry name" value="ACCA"/>
    <property type="match status" value="1"/>
</dbReference>
<dbReference type="GO" id="GO:0006633">
    <property type="term" value="P:fatty acid biosynthetic process"/>
    <property type="evidence" value="ECO:0007669"/>
    <property type="project" value="InterPro"/>
</dbReference>
<organism evidence="1 2">
    <name type="scientific">Dipteronia dyeriana</name>
    <dbReference type="NCBI Taxonomy" id="168575"/>
    <lineage>
        <taxon>Eukaryota</taxon>
        <taxon>Viridiplantae</taxon>
        <taxon>Streptophyta</taxon>
        <taxon>Embryophyta</taxon>
        <taxon>Tracheophyta</taxon>
        <taxon>Spermatophyta</taxon>
        <taxon>Magnoliopsida</taxon>
        <taxon>eudicotyledons</taxon>
        <taxon>Gunneridae</taxon>
        <taxon>Pentapetalae</taxon>
        <taxon>rosids</taxon>
        <taxon>malvids</taxon>
        <taxon>Sapindales</taxon>
        <taxon>Sapindaceae</taxon>
        <taxon>Hippocastanoideae</taxon>
        <taxon>Acereae</taxon>
        <taxon>Dipteronia</taxon>
    </lineage>
</organism>
<dbReference type="EMBL" id="JANJYI010000007">
    <property type="protein sequence ID" value="KAK2642086.1"/>
    <property type="molecule type" value="Genomic_DNA"/>
</dbReference>